<keyword evidence="12" id="KW-1185">Reference proteome</keyword>
<evidence type="ECO:0000256" key="4">
    <source>
        <dbReference type="ARBA" id="ARBA00022723"/>
    </source>
</evidence>
<evidence type="ECO:0000313" key="12">
    <source>
        <dbReference type="Proteomes" id="UP001501468"/>
    </source>
</evidence>
<keyword evidence="3" id="KW-0645">Protease</keyword>
<feature type="chain" id="PRO_5045830081" evidence="8">
    <location>
        <begin position="31"/>
        <end position="506"/>
    </location>
</feature>
<dbReference type="Gene3D" id="3.50.30.30">
    <property type="match status" value="1"/>
</dbReference>
<sequence length="506" mass="52130">MRLRNTRVAAAFASAALVVAAGVATTDAVAAPAACATRVNNNIPLLLECMDLTGVREHQSALQAIADANGSTRVSGSPGYNASVDYVEARVKAAGWKVTRQAFDFQTFVSLTPSVLAQVSPPPAGPLAHSIMSYSGSADVTAAVSTPSGDARGCSASDWAGFPAGNIALVSRGTPVGFPVACTFALKAENARAAGAVGIVIYNNVDGPLNGTLGATYTADFPAVGITQALGLQLAATPGLVLRLKTDTLRGTATTYNVLAELPGKNTKNVVMAGAHLDSVNAGPGINDNGSGSAALVELAENLSKVKPQNTIRLAWWGAEESNLVGSTYYVNNLSQAELDRIALYLNFDMIGSPNHVFFIYDGDDSDAVGAGAGPAGSAQIEKTFEAYFTSRGLPFKGTDFSGRSDYGPFIASGVPSGGLFTGAEGIKTTEEATLWGGTAGQAYDPCYHQACDTYANNNDTALAENSDAVAYATLSYAMSTNLINGTKSKGNFRPPVDREHAPATS</sequence>
<gene>
    <name evidence="11" type="ORF">GCM10022399_08690</name>
</gene>
<feature type="domain" description="Peptidase M28" evidence="10">
    <location>
        <begin position="257"/>
        <end position="473"/>
    </location>
</feature>
<evidence type="ECO:0000256" key="5">
    <source>
        <dbReference type="ARBA" id="ARBA00022729"/>
    </source>
</evidence>
<dbReference type="InterPro" id="IPR003137">
    <property type="entry name" value="PA_domain"/>
</dbReference>
<keyword evidence="5 8" id="KW-0732">Signal</keyword>
<dbReference type="Gene3D" id="3.40.630.10">
    <property type="entry name" value="Zn peptidases"/>
    <property type="match status" value="2"/>
</dbReference>
<dbReference type="Proteomes" id="UP001501468">
    <property type="component" value="Unassembled WGS sequence"/>
</dbReference>
<dbReference type="InterPro" id="IPR046450">
    <property type="entry name" value="PA_dom_sf"/>
</dbReference>
<evidence type="ECO:0000313" key="11">
    <source>
        <dbReference type="EMBL" id="GAA3694394.1"/>
    </source>
</evidence>
<protein>
    <submittedName>
        <fullName evidence="11">M28 family metallopeptidase</fullName>
    </submittedName>
</protein>
<accession>A0ABP7CS14</accession>
<keyword evidence="4" id="KW-0479">Metal-binding</keyword>
<reference evidence="12" key="1">
    <citation type="journal article" date="2019" name="Int. J. Syst. Evol. Microbiol.">
        <title>The Global Catalogue of Microorganisms (GCM) 10K type strain sequencing project: providing services to taxonomists for standard genome sequencing and annotation.</title>
        <authorList>
            <consortium name="The Broad Institute Genomics Platform"/>
            <consortium name="The Broad Institute Genome Sequencing Center for Infectious Disease"/>
            <person name="Wu L."/>
            <person name="Ma J."/>
        </authorList>
    </citation>
    <scope>NUCLEOTIDE SEQUENCE [LARGE SCALE GENOMIC DNA]</scope>
    <source>
        <strain evidence="12">JCM 17125</strain>
    </source>
</reference>
<dbReference type="InterPro" id="IPR045175">
    <property type="entry name" value="M28_fam"/>
</dbReference>
<dbReference type="RefSeq" id="WP_344942029.1">
    <property type="nucleotide sequence ID" value="NZ_BAABDC010000001.1"/>
</dbReference>
<comment type="similarity">
    <text evidence="1">Belongs to the peptidase M28 family. M28A subfamily.</text>
</comment>
<comment type="caution">
    <text evidence="11">The sequence shown here is derived from an EMBL/GenBank/DDBJ whole genome shotgun (WGS) entry which is preliminary data.</text>
</comment>
<evidence type="ECO:0000256" key="2">
    <source>
        <dbReference type="ARBA" id="ARBA00022438"/>
    </source>
</evidence>
<dbReference type="InterPro" id="IPR007484">
    <property type="entry name" value="Peptidase_M28"/>
</dbReference>
<keyword evidence="6" id="KW-0378">Hydrolase</keyword>
<feature type="domain" description="PA" evidence="9">
    <location>
        <begin position="147"/>
        <end position="234"/>
    </location>
</feature>
<dbReference type="EMBL" id="BAABDC010000001">
    <property type="protein sequence ID" value="GAA3694394.1"/>
    <property type="molecule type" value="Genomic_DNA"/>
</dbReference>
<proteinExistence type="inferred from homology"/>
<evidence type="ECO:0000259" key="9">
    <source>
        <dbReference type="Pfam" id="PF02225"/>
    </source>
</evidence>
<dbReference type="PANTHER" id="PTHR12147">
    <property type="entry name" value="METALLOPEPTIDASE M28 FAMILY MEMBER"/>
    <property type="match status" value="1"/>
</dbReference>
<dbReference type="InterPro" id="IPR041756">
    <property type="entry name" value="M28_SGAP-like"/>
</dbReference>
<evidence type="ECO:0000256" key="8">
    <source>
        <dbReference type="SAM" id="SignalP"/>
    </source>
</evidence>
<evidence type="ECO:0000256" key="1">
    <source>
        <dbReference type="ARBA" id="ARBA00005957"/>
    </source>
</evidence>
<evidence type="ECO:0000259" key="10">
    <source>
        <dbReference type="Pfam" id="PF04389"/>
    </source>
</evidence>
<dbReference type="Pfam" id="PF04389">
    <property type="entry name" value="Peptidase_M28"/>
    <property type="match status" value="1"/>
</dbReference>
<dbReference type="CDD" id="cd03876">
    <property type="entry name" value="M28_SGAP_like"/>
    <property type="match status" value="1"/>
</dbReference>
<dbReference type="SUPFAM" id="SSF52025">
    <property type="entry name" value="PA domain"/>
    <property type="match status" value="1"/>
</dbReference>
<evidence type="ECO:0000256" key="3">
    <source>
        <dbReference type="ARBA" id="ARBA00022670"/>
    </source>
</evidence>
<keyword evidence="7" id="KW-0862">Zinc</keyword>
<name>A0ABP7CS14_9MICO</name>
<dbReference type="Pfam" id="PF02225">
    <property type="entry name" value="PA"/>
    <property type="match status" value="1"/>
</dbReference>
<evidence type="ECO:0000256" key="7">
    <source>
        <dbReference type="ARBA" id="ARBA00022833"/>
    </source>
</evidence>
<dbReference type="SUPFAM" id="SSF53187">
    <property type="entry name" value="Zn-dependent exopeptidases"/>
    <property type="match status" value="1"/>
</dbReference>
<keyword evidence="2" id="KW-0031">Aminopeptidase</keyword>
<organism evidence="11 12">
    <name type="scientific">Terrabacter ginsenosidimutans</name>
    <dbReference type="NCBI Taxonomy" id="490575"/>
    <lineage>
        <taxon>Bacteria</taxon>
        <taxon>Bacillati</taxon>
        <taxon>Actinomycetota</taxon>
        <taxon>Actinomycetes</taxon>
        <taxon>Micrococcales</taxon>
        <taxon>Intrasporangiaceae</taxon>
        <taxon>Terrabacter</taxon>
    </lineage>
</organism>
<evidence type="ECO:0000256" key="6">
    <source>
        <dbReference type="ARBA" id="ARBA00022801"/>
    </source>
</evidence>
<dbReference type="PANTHER" id="PTHR12147:SF26">
    <property type="entry name" value="PEPTIDASE M28 DOMAIN-CONTAINING PROTEIN"/>
    <property type="match status" value="1"/>
</dbReference>
<feature type="signal peptide" evidence="8">
    <location>
        <begin position="1"/>
        <end position="30"/>
    </location>
</feature>